<protein>
    <submittedName>
        <fullName evidence="2">Uncharacterized protein</fullName>
    </submittedName>
</protein>
<name>A0A8J6DEI5_GALPY</name>
<proteinExistence type="predicted"/>
<feature type="region of interest" description="Disordered" evidence="1">
    <location>
        <begin position="1"/>
        <end position="20"/>
    </location>
</feature>
<sequence length="109" mass="12007">MAADKLQGRHDPHCPGGGKARVQGKGVAAVEVGVIVETLPMMVVGIAGYVEARMATKAFTKCCDVQDEDGKRQLEKDISSRKKIIRVIAHSQITCCLCPRRRASLRRFW</sequence>
<dbReference type="EMBL" id="JAGFMF010012281">
    <property type="protein sequence ID" value="KAG8504860.1"/>
    <property type="molecule type" value="Genomic_DNA"/>
</dbReference>
<accession>A0A8J6DEI5</accession>
<dbReference type="Proteomes" id="UP000700334">
    <property type="component" value="Unassembled WGS sequence"/>
</dbReference>
<evidence type="ECO:0000313" key="3">
    <source>
        <dbReference type="Proteomes" id="UP000700334"/>
    </source>
</evidence>
<gene>
    <name evidence="2" type="ORF">J0S82_008382</name>
</gene>
<evidence type="ECO:0000256" key="1">
    <source>
        <dbReference type="SAM" id="MobiDB-lite"/>
    </source>
</evidence>
<organism evidence="2 3">
    <name type="scientific">Galemys pyrenaicus</name>
    <name type="common">Iberian desman</name>
    <name type="synonym">Pyrenean desman</name>
    <dbReference type="NCBI Taxonomy" id="202257"/>
    <lineage>
        <taxon>Eukaryota</taxon>
        <taxon>Metazoa</taxon>
        <taxon>Chordata</taxon>
        <taxon>Craniata</taxon>
        <taxon>Vertebrata</taxon>
        <taxon>Euteleostomi</taxon>
        <taxon>Mammalia</taxon>
        <taxon>Eutheria</taxon>
        <taxon>Laurasiatheria</taxon>
        <taxon>Eulipotyphla</taxon>
        <taxon>Talpidae</taxon>
        <taxon>Galemys</taxon>
    </lineage>
</organism>
<dbReference type="AlphaFoldDB" id="A0A8J6DEI5"/>
<reference evidence="2" key="1">
    <citation type="journal article" date="2021" name="Evol. Appl.">
        <title>The genome of the Pyrenean desman and the effects of bottlenecks and inbreeding on the genomic landscape of an endangered species.</title>
        <authorList>
            <person name="Escoda L."/>
            <person name="Castresana J."/>
        </authorList>
    </citation>
    <scope>NUCLEOTIDE SEQUENCE</scope>
    <source>
        <strain evidence="2">IBE-C5619</strain>
    </source>
</reference>
<evidence type="ECO:0000313" key="2">
    <source>
        <dbReference type="EMBL" id="KAG8504860.1"/>
    </source>
</evidence>
<feature type="compositionally biased region" description="Basic and acidic residues" evidence="1">
    <location>
        <begin position="1"/>
        <end position="13"/>
    </location>
</feature>
<keyword evidence="3" id="KW-1185">Reference proteome</keyword>
<comment type="caution">
    <text evidence="2">The sequence shown here is derived from an EMBL/GenBank/DDBJ whole genome shotgun (WGS) entry which is preliminary data.</text>
</comment>